<protein>
    <submittedName>
        <fullName evidence="1">Uncharacterized protein</fullName>
    </submittedName>
</protein>
<name>A0A059B5S7_EUCGR</name>
<sequence>MMEKSEDRGRTPSIQQYQWQRHPTIMPFSFLKREKKEKKRLPNTTIIYCKLKPQIPKTSIKCFCSQLLDLGFCCKAETKCRENAIS</sequence>
<gene>
    <name evidence="1" type="ORF">EUGRSUZ_H04119</name>
</gene>
<reference evidence="1" key="1">
    <citation type="submission" date="2013-07" db="EMBL/GenBank/DDBJ databases">
        <title>The genome of Eucalyptus grandis.</title>
        <authorList>
            <person name="Schmutz J."/>
            <person name="Hayes R."/>
            <person name="Myburg A."/>
            <person name="Tuskan G."/>
            <person name="Grattapaglia D."/>
            <person name="Rokhsar D.S."/>
        </authorList>
    </citation>
    <scope>NUCLEOTIDE SEQUENCE</scope>
    <source>
        <tissue evidence="1">Leaf extractions</tissue>
    </source>
</reference>
<dbReference type="Gramene" id="KCW61384">
    <property type="protein sequence ID" value="KCW61384"/>
    <property type="gene ID" value="EUGRSUZ_H04119"/>
</dbReference>
<proteinExistence type="predicted"/>
<accession>A0A059B5S7</accession>
<organism evidence="1">
    <name type="scientific">Eucalyptus grandis</name>
    <name type="common">Flooded gum</name>
    <dbReference type="NCBI Taxonomy" id="71139"/>
    <lineage>
        <taxon>Eukaryota</taxon>
        <taxon>Viridiplantae</taxon>
        <taxon>Streptophyta</taxon>
        <taxon>Embryophyta</taxon>
        <taxon>Tracheophyta</taxon>
        <taxon>Spermatophyta</taxon>
        <taxon>Magnoliopsida</taxon>
        <taxon>eudicotyledons</taxon>
        <taxon>Gunneridae</taxon>
        <taxon>Pentapetalae</taxon>
        <taxon>rosids</taxon>
        <taxon>malvids</taxon>
        <taxon>Myrtales</taxon>
        <taxon>Myrtaceae</taxon>
        <taxon>Myrtoideae</taxon>
        <taxon>Eucalypteae</taxon>
        <taxon>Eucalyptus</taxon>
    </lineage>
</organism>
<dbReference type="InParanoid" id="A0A059B5S7"/>
<dbReference type="AlphaFoldDB" id="A0A059B5S7"/>
<dbReference type="EMBL" id="KK198760">
    <property type="protein sequence ID" value="KCW61384.1"/>
    <property type="molecule type" value="Genomic_DNA"/>
</dbReference>
<evidence type="ECO:0000313" key="1">
    <source>
        <dbReference type="EMBL" id="KCW61384.1"/>
    </source>
</evidence>